<keyword evidence="5" id="KW-0539">Nucleus</keyword>
<dbReference type="NCBIfam" id="TIGR01557">
    <property type="entry name" value="myb_SHAQKYF"/>
    <property type="match status" value="1"/>
</dbReference>
<dbReference type="PANTHER" id="PTHR12802">
    <property type="entry name" value="SWI/SNF COMPLEX-RELATED"/>
    <property type="match status" value="1"/>
</dbReference>
<dbReference type="InterPro" id="IPR006447">
    <property type="entry name" value="Myb_dom_plants"/>
</dbReference>
<evidence type="ECO:0000313" key="10">
    <source>
        <dbReference type="EMBL" id="OEL28078.1"/>
    </source>
</evidence>
<comment type="caution">
    <text evidence="10">The sequence shown here is derived from an EMBL/GenBank/DDBJ whole genome shotgun (WGS) entry which is preliminary data.</text>
</comment>
<reference evidence="10 11" key="1">
    <citation type="submission" date="2016-09" db="EMBL/GenBank/DDBJ databases">
        <title>The draft genome of Dichanthelium oligosanthes: A C3 panicoid grass species.</title>
        <authorList>
            <person name="Studer A.J."/>
            <person name="Schnable J.C."/>
            <person name="Brutnell T.P."/>
        </authorList>
    </citation>
    <scope>NUCLEOTIDE SEQUENCE [LARGE SCALE GENOMIC DNA]</scope>
    <source>
        <strain evidence="11">cv. Kellogg 1175</strain>
        <tissue evidence="10">Leaf</tissue>
    </source>
</reference>
<dbReference type="InterPro" id="IPR009057">
    <property type="entry name" value="Homeodomain-like_sf"/>
</dbReference>
<feature type="region of interest" description="Disordered" evidence="6">
    <location>
        <begin position="1"/>
        <end position="27"/>
    </location>
</feature>
<evidence type="ECO:0000256" key="5">
    <source>
        <dbReference type="ARBA" id="ARBA00023242"/>
    </source>
</evidence>
<evidence type="ECO:0000256" key="6">
    <source>
        <dbReference type="SAM" id="MobiDB-lite"/>
    </source>
</evidence>
<dbReference type="OrthoDB" id="118550at2759"/>
<evidence type="ECO:0000259" key="9">
    <source>
        <dbReference type="PROSITE" id="PS51294"/>
    </source>
</evidence>
<comment type="subcellular location">
    <subcellularLocation>
        <location evidence="1">Nucleus</location>
    </subcellularLocation>
</comment>
<dbReference type="PROSITE" id="PS51294">
    <property type="entry name" value="HTH_MYB"/>
    <property type="match status" value="1"/>
</dbReference>
<dbReference type="SMART" id="SM00717">
    <property type="entry name" value="SANT"/>
    <property type="match status" value="1"/>
</dbReference>
<dbReference type="Pfam" id="PF24904">
    <property type="entry name" value="RVE6"/>
    <property type="match status" value="1"/>
</dbReference>
<dbReference type="InterPro" id="IPR017884">
    <property type="entry name" value="SANT_dom"/>
</dbReference>
<dbReference type="PANTHER" id="PTHR12802:SF97">
    <property type="entry name" value="OS01G0156000 PROTEIN"/>
    <property type="match status" value="1"/>
</dbReference>
<keyword evidence="3" id="KW-0238">DNA-binding</keyword>
<dbReference type="STRING" id="888268.A0A1E5VSH0"/>
<organism evidence="10 11">
    <name type="scientific">Dichanthelium oligosanthes</name>
    <dbReference type="NCBI Taxonomy" id="888268"/>
    <lineage>
        <taxon>Eukaryota</taxon>
        <taxon>Viridiplantae</taxon>
        <taxon>Streptophyta</taxon>
        <taxon>Embryophyta</taxon>
        <taxon>Tracheophyta</taxon>
        <taxon>Spermatophyta</taxon>
        <taxon>Magnoliopsida</taxon>
        <taxon>Liliopsida</taxon>
        <taxon>Poales</taxon>
        <taxon>Poaceae</taxon>
        <taxon>PACMAD clade</taxon>
        <taxon>Panicoideae</taxon>
        <taxon>Panicodae</taxon>
        <taxon>Paniceae</taxon>
        <taxon>Dichantheliinae</taxon>
        <taxon>Dichanthelium</taxon>
    </lineage>
</organism>
<dbReference type="InterPro" id="IPR017930">
    <property type="entry name" value="Myb_dom"/>
</dbReference>
<dbReference type="CDD" id="cd00167">
    <property type="entry name" value="SANT"/>
    <property type="match status" value="1"/>
</dbReference>
<keyword evidence="11" id="KW-1185">Reference proteome</keyword>
<dbReference type="InterPro" id="IPR001005">
    <property type="entry name" value="SANT/Myb"/>
</dbReference>
<dbReference type="Gene3D" id="1.10.10.60">
    <property type="entry name" value="Homeodomain-like"/>
    <property type="match status" value="1"/>
</dbReference>
<protein>
    <submittedName>
        <fullName evidence="10">Protein REVEILLE 8</fullName>
    </submittedName>
</protein>
<name>A0A1E5VSH0_9POAL</name>
<keyword evidence="2" id="KW-0805">Transcription regulation</keyword>
<dbReference type="Pfam" id="PF00249">
    <property type="entry name" value="Myb_DNA-binding"/>
    <property type="match status" value="1"/>
</dbReference>
<keyword evidence="4" id="KW-0804">Transcription</keyword>
<dbReference type="PROSITE" id="PS50090">
    <property type="entry name" value="MYB_LIKE"/>
    <property type="match status" value="1"/>
</dbReference>
<evidence type="ECO:0000313" key="11">
    <source>
        <dbReference type="Proteomes" id="UP000095767"/>
    </source>
</evidence>
<gene>
    <name evidence="10" type="ORF">BAE44_0010902</name>
</gene>
<dbReference type="PROSITE" id="PS51293">
    <property type="entry name" value="SANT"/>
    <property type="match status" value="1"/>
</dbReference>
<sequence length="307" mass="33413">MERGNEMPGKKARKPYTITKPREPWSPEEHGRFLNALLMFGRDWKKIEEHVRTKTTIQIRSHAQKYFLKVQKLGLATGLPPMHPRRRFAVEQQSSAAGSSAAAMPLLHGQPQRAPVAEAPGPSDGVAHGCIGWNSPVVLPAASSGKCLCQSHSAEVRGLDWAGASASGPAAWLNSDAQSAPPVTLPGGRRFIGASSLSSTSMEWAGSSTSEGSAGGSVQDELIELPLPPDDLHFAQVYRFIGDIFDPNTTIPVEAHLQKLKDMDDITVKTILLVLKNLENNLSAPQFEPIRRLLSTYDPRRGLFDQL</sequence>
<dbReference type="GO" id="GO:0010468">
    <property type="term" value="P:regulation of gene expression"/>
    <property type="evidence" value="ECO:0007669"/>
    <property type="project" value="UniProtKB-ARBA"/>
</dbReference>
<evidence type="ECO:0000256" key="4">
    <source>
        <dbReference type="ARBA" id="ARBA00023163"/>
    </source>
</evidence>
<dbReference type="AlphaFoldDB" id="A0A1E5VSH0"/>
<dbReference type="GO" id="GO:0003677">
    <property type="term" value="F:DNA binding"/>
    <property type="evidence" value="ECO:0007669"/>
    <property type="project" value="UniProtKB-KW"/>
</dbReference>
<dbReference type="Proteomes" id="UP000095767">
    <property type="component" value="Unassembled WGS sequence"/>
</dbReference>
<proteinExistence type="predicted"/>
<evidence type="ECO:0000256" key="1">
    <source>
        <dbReference type="ARBA" id="ARBA00004123"/>
    </source>
</evidence>
<evidence type="ECO:0000256" key="3">
    <source>
        <dbReference type="ARBA" id="ARBA00023125"/>
    </source>
</evidence>
<dbReference type="FunFam" id="1.10.10.60:FF:000023">
    <property type="entry name" value="protein REVEILLE 6 isoform X1"/>
    <property type="match status" value="1"/>
</dbReference>
<dbReference type="EMBL" id="LWDX02030887">
    <property type="protein sequence ID" value="OEL28078.1"/>
    <property type="molecule type" value="Genomic_DNA"/>
</dbReference>
<dbReference type="GO" id="GO:0005634">
    <property type="term" value="C:nucleus"/>
    <property type="evidence" value="ECO:0007669"/>
    <property type="project" value="UniProtKB-SubCell"/>
</dbReference>
<evidence type="ECO:0000259" key="8">
    <source>
        <dbReference type="PROSITE" id="PS51293"/>
    </source>
</evidence>
<feature type="domain" description="SANT" evidence="8">
    <location>
        <begin position="20"/>
        <end position="71"/>
    </location>
</feature>
<feature type="domain" description="HTH myb-type" evidence="9">
    <location>
        <begin position="17"/>
        <end position="71"/>
    </location>
</feature>
<feature type="domain" description="Myb-like" evidence="7">
    <location>
        <begin position="22"/>
        <end position="67"/>
    </location>
</feature>
<evidence type="ECO:0000256" key="2">
    <source>
        <dbReference type="ARBA" id="ARBA00023015"/>
    </source>
</evidence>
<evidence type="ECO:0000259" key="7">
    <source>
        <dbReference type="PROSITE" id="PS50090"/>
    </source>
</evidence>
<dbReference type="SUPFAM" id="SSF46689">
    <property type="entry name" value="Homeodomain-like"/>
    <property type="match status" value="1"/>
</dbReference>
<accession>A0A1E5VSH0</accession>